<protein>
    <submittedName>
        <fullName evidence="1">Uncharacterized protein</fullName>
    </submittedName>
</protein>
<reference evidence="2" key="1">
    <citation type="journal article" date="2019" name="Int. J. Syst. Evol. Microbiol.">
        <title>The Global Catalogue of Microorganisms (GCM) 10K type strain sequencing project: providing services to taxonomists for standard genome sequencing and annotation.</title>
        <authorList>
            <consortium name="The Broad Institute Genomics Platform"/>
            <consortium name="The Broad Institute Genome Sequencing Center for Infectious Disease"/>
            <person name="Wu L."/>
            <person name="Ma J."/>
        </authorList>
    </citation>
    <scope>NUCLEOTIDE SEQUENCE [LARGE SCALE GENOMIC DNA]</scope>
    <source>
        <strain evidence="2">WLHS5</strain>
    </source>
</reference>
<dbReference type="EMBL" id="JBHTCJ010000009">
    <property type="protein sequence ID" value="MFC7343240.1"/>
    <property type="molecule type" value="Genomic_DNA"/>
</dbReference>
<organism evidence="1 2">
    <name type="scientific">Saccharopolyspora griseoalba</name>
    <dbReference type="NCBI Taxonomy" id="1431848"/>
    <lineage>
        <taxon>Bacteria</taxon>
        <taxon>Bacillati</taxon>
        <taxon>Actinomycetota</taxon>
        <taxon>Actinomycetes</taxon>
        <taxon>Pseudonocardiales</taxon>
        <taxon>Pseudonocardiaceae</taxon>
        <taxon>Saccharopolyspora</taxon>
    </lineage>
</organism>
<accession>A0ABW2LNR8</accession>
<dbReference type="Proteomes" id="UP001596504">
    <property type="component" value="Unassembled WGS sequence"/>
</dbReference>
<evidence type="ECO:0000313" key="1">
    <source>
        <dbReference type="EMBL" id="MFC7343240.1"/>
    </source>
</evidence>
<dbReference type="RefSeq" id="WP_380669949.1">
    <property type="nucleotide sequence ID" value="NZ_JBHTCJ010000009.1"/>
</dbReference>
<keyword evidence="2" id="KW-1185">Reference proteome</keyword>
<proteinExistence type="predicted"/>
<name>A0ABW2LNR8_9PSEU</name>
<comment type="caution">
    <text evidence="1">The sequence shown here is derived from an EMBL/GenBank/DDBJ whole genome shotgun (WGS) entry which is preliminary data.</text>
</comment>
<sequence length="53" mass="5719">MEKAFGSGAEVMLAHNDEPIPRANDTVPSNRPVVLRVAGLPEFDVASSASRRR</sequence>
<gene>
    <name evidence="1" type="ORF">ACFQRI_17710</name>
</gene>
<evidence type="ECO:0000313" key="2">
    <source>
        <dbReference type="Proteomes" id="UP001596504"/>
    </source>
</evidence>